<protein>
    <submittedName>
        <fullName evidence="7">N2</fullName>
    </submittedName>
</protein>
<name>A0A0B5D3I3_9GAMA</name>
<dbReference type="InterPro" id="IPR030473">
    <property type="entry name" value="IL6/GCSF/MGF_CS"/>
</dbReference>
<keyword evidence="5" id="KW-1015">Disulfide bond</keyword>
<reference evidence="7 8" key="1">
    <citation type="submission" date="2018-02" db="EMBL/GenBank/DDBJ databases">
        <title>Complete genome sequence of MneRV2, the pig-tailed macaque RV2 rhadinovirus, and evolutionary relationship with rhesus macaque RRV and human herpesvirus 8/KSHV.</title>
        <authorList>
            <person name="Rose T.M."/>
            <person name="Bruce A.G."/>
        </authorList>
    </citation>
    <scope>NUCLEOTIDE SEQUENCE [LARGE SCALE GENOMIC DNA]</scope>
    <source>
        <strain evidence="7 8">J97167</strain>
    </source>
</reference>
<dbReference type="Gene3D" id="1.20.1250.10">
    <property type="match status" value="1"/>
</dbReference>
<evidence type="ECO:0000313" key="7">
    <source>
        <dbReference type="EMBL" id="AJE29651.1"/>
    </source>
</evidence>
<sequence length="207" mass="23094">MLPVRFVLFSLLCWAITLARAPPPPAAKLGALPGRVGDRASLDRIRGRLTEVGLNIQRWFVYLCHHSTLCRVREYPQVMSFIHFPILMTNVECQRRDFRGADCMSAMVRGLRAYGSYLTRLRMLLDDAPGDADAAAIGSAVTVVLSALDALIEELPTDNKVGAAESDERTVRALGEQSPRDVILSAFRILEYLQMFLRDGRRAIAMM</sequence>
<keyword evidence="8" id="KW-1185">Reference proteome</keyword>
<dbReference type="SUPFAM" id="SSF47266">
    <property type="entry name" value="4-helical cytokines"/>
    <property type="match status" value="1"/>
</dbReference>
<keyword evidence="3" id="KW-1125">Evasion of host immunity by viral interleukin-like protein</keyword>
<keyword evidence="6" id="KW-0945">Host-virus interaction</keyword>
<accession>A0A0B5D3I3</accession>
<dbReference type="GO" id="GO:0005576">
    <property type="term" value="C:extracellular region"/>
    <property type="evidence" value="ECO:0007669"/>
    <property type="project" value="UniProtKB-SubCell"/>
</dbReference>
<evidence type="ECO:0000256" key="4">
    <source>
        <dbReference type="ARBA" id="ARBA00023030"/>
    </source>
</evidence>
<evidence type="ECO:0000313" key="8">
    <source>
        <dbReference type="Proteomes" id="UP000297089"/>
    </source>
</evidence>
<evidence type="ECO:0000256" key="6">
    <source>
        <dbReference type="ARBA" id="ARBA00023280"/>
    </source>
</evidence>
<dbReference type="PROSITE" id="PS00254">
    <property type="entry name" value="INTERLEUKIN_6"/>
    <property type="match status" value="1"/>
</dbReference>
<proteinExistence type="predicted"/>
<evidence type="ECO:0000256" key="3">
    <source>
        <dbReference type="ARBA" id="ARBA00022938"/>
    </source>
</evidence>
<gene>
    <name evidence="7" type="primary">N2</name>
</gene>
<dbReference type="InterPro" id="IPR009079">
    <property type="entry name" value="4_helix_cytokine-like_core"/>
</dbReference>
<evidence type="ECO:0000256" key="1">
    <source>
        <dbReference type="ARBA" id="ARBA00004613"/>
    </source>
</evidence>
<keyword evidence="6" id="KW-0899">Viral immunoevasion</keyword>
<keyword evidence="2" id="KW-0964">Secreted</keyword>
<keyword evidence="4" id="KW-0339">Growth factor</keyword>
<evidence type="ECO:0000256" key="2">
    <source>
        <dbReference type="ARBA" id="ARBA00022525"/>
    </source>
</evidence>
<organism evidence="7 8">
    <name type="scientific">macacine gammaherpesvirus 12</name>
    <dbReference type="NCBI Taxonomy" id="2560571"/>
    <lineage>
        <taxon>Viruses</taxon>
        <taxon>Duplodnaviria</taxon>
        <taxon>Heunggongvirae</taxon>
        <taxon>Peploviricota</taxon>
        <taxon>Herviviricetes</taxon>
        <taxon>Herpesvirales</taxon>
        <taxon>Orthoherpesviridae</taxon>
        <taxon>Gammaherpesvirinae</taxon>
        <taxon>Rhadinovirus</taxon>
        <taxon>Rhadinovirus macacinegamma12</taxon>
    </lineage>
</organism>
<evidence type="ECO:0000256" key="5">
    <source>
        <dbReference type="ARBA" id="ARBA00023157"/>
    </source>
</evidence>
<dbReference type="GO" id="GO:0008083">
    <property type="term" value="F:growth factor activity"/>
    <property type="evidence" value="ECO:0007669"/>
    <property type="project" value="UniProtKB-KW"/>
</dbReference>
<dbReference type="EMBL" id="KP265674">
    <property type="protein sequence ID" value="AJE29651.1"/>
    <property type="molecule type" value="Genomic_DNA"/>
</dbReference>
<dbReference type="KEGG" id="vg:65099542"/>
<dbReference type="Proteomes" id="UP000297089">
    <property type="component" value="Segment"/>
</dbReference>
<comment type="subcellular location">
    <subcellularLocation>
        <location evidence="1">Secreted</location>
    </subcellularLocation>
</comment>